<dbReference type="AlphaFoldDB" id="A0A6G7CIG1"/>
<dbReference type="InterPro" id="IPR043504">
    <property type="entry name" value="Peptidase_S1_PA_chymotrypsin"/>
</dbReference>
<dbReference type="Proteomes" id="UP000503003">
    <property type="component" value="Chromosome 1"/>
</dbReference>
<dbReference type="Gene3D" id="2.40.10.10">
    <property type="entry name" value="Trypsin-like serine proteases"/>
    <property type="match status" value="1"/>
</dbReference>
<accession>A0A6G7CIG1</accession>
<proteinExistence type="predicted"/>
<evidence type="ECO:0000313" key="2">
    <source>
        <dbReference type="EMBL" id="QIH41836.1"/>
    </source>
</evidence>
<dbReference type="RefSeq" id="WP_165311425.1">
    <property type="nucleotide sequence ID" value="NZ_CP049331.1"/>
</dbReference>
<reference evidence="2 3" key="1">
    <citation type="submission" date="2020-02" db="EMBL/GenBank/DDBJ databases">
        <title>A complete genome of a marine bacterium Vibrio sp. ZWAL4003 isolated from the mangrove sediment with the ability to degrade polysaccharides.</title>
        <authorList>
            <person name="Wu J."/>
            <person name="Qu W."/>
            <person name="Zeng R."/>
        </authorList>
    </citation>
    <scope>NUCLEOTIDE SEQUENCE [LARGE SCALE GENOMIC DNA]</scope>
    <source>
        <strain evidence="2 3">ZWAL4003</strain>
    </source>
</reference>
<feature type="chain" id="PRO_5026222488" description="Peptidase S1 domain-containing protein" evidence="1">
    <location>
        <begin position="22"/>
        <end position="506"/>
    </location>
</feature>
<gene>
    <name evidence="2" type="ORF">G5S32_07465</name>
</gene>
<protein>
    <recommendedName>
        <fullName evidence="4">Peptidase S1 domain-containing protein</fullName>
    </recommendedName>
</protein>
<name>A0A6G7CIG1_9VIBR</name>
<dbReference type="InterPro" id="IPR009003">
    <property type="entry name" value="Peptidase_S1_PA"/>
</dbReference>
<keyword evidence="1" id="KW-0732">Signal</keyword>
<dbReference type="SUPFAM" id="SSF50494">
    <property type="entry name" value="Trypsin-like serine proteases"/>
    <property type="match status" value="1"/>
</dbReference>
<dbReference type="KEGG" id="vzi:G5S32_07465"/>
<evidence type="ECO:0000313" key="3">
    <source>
        <dbReference type="Proteomes" id="UP000503003"/>
    </source>
</evidence>
<dbReference type="InterPro" id="IPR001314">
    <property type="entry name" value="Peptidase_S1A"/>
</dbReference>
<organism evidence="2 3">
    <name type="scientific">Vibrio ziniensis</name>
    <dbReference type="NCBI Taxonomy" id="2711221"/>
    <lineage>
        <taxon>Bacteria</taxon>
        <taxon>Pseudomonadati</taxon>
        <taxon>Pseudomonadota</taxon>
        <taxon>Gammaproteobacteria</taxon>
        <taxon>Vibrionales</taxon>
        <taxon>Vibrionaceae</taxon>
        <taxon>Vibrio</taxon>
    </lineage>
</organism>
<evidence type="ECO:0000256" key="1">
    <source>
        <dbReference type="SAM" id="SignalP"/>
    </source>
</evidence>
<dbReference type="PRINTS" id="PR00722">
    <property type="entry name" value="CHYMOTRYPSIN"/>
</dbReference>
<feature type="signal peptide" evidence="1">
    <location>
        <begin position="1"/>
        <end position="21"/>
    </location>
</feature>
<dbReference type="EMBL" id="CP049331">
    <property type="protein sequence ID" value="QIH41836.1"/>
    <property type="molecule type" value="Genomic_DNA"/>
</dbReference>
<sequence>MNKKMSVVALAVMATSHVVYATSEIESWFSSNFTQVSASDYKDYQVRFFVSSDSSSPSHASGTDCGGVLIAGQYILTLAECVGTYSDDYVDGVRQFPTYISSGSSNEIIVSQGVNIDQPRHEYTTTYSVVNLIDDSGTDFISEFKKEYEYVTSRYEYVNWTEEGLSDSDIRKNMSFDIALIKLGTAIPQLTQPKLSAIFNSDSNTFKITSPTTLTYQSWLQTNSNYSETRTFGSNYLYWQNATYIATTGGNGTIQNRYTPNVPDMGGNYCASGSLIYDEVSKEYIEQPNGCSYYSGGGVMLVEPSTSSSAEVYANIILGLPLRSDNTIYALSMHETDINGSYGTGGAFDALTLTWYMPYLKRAINAVAAPNSVNFESDDDSFETTLTIQNFTDSDETLAPFIQGDDSDQFVVSGCEVTLGSMESCELTVTYTGVSTNSESISGAENATVSSTVYLGNTTNTSFPISYADGDANSATRDSSGGGSFGIISLMGLAVFGLIRFRKVNV</sequence>
<keyword evidence="3" id="KW-1185">Reference proteome</keyword>
<evidence type="ECO:0008006" key="4">
    <source>
        <dbReference type="Google" id="ProtNLM"/>
    </source>
</evidence>